<dbReference type="InterPro" id="IPR027417">
    <property type="entry name" value="P-loop_NTPase"/>
</dbReference>
<dbReference type="AlphaFoldDB" id="A0A9E4ZKT7"/>
<keyword evidence="2" id="KW-0547">Nucleotide-binding</keyword>
<dbReference type="InterPro" id="IPR003593">
    <property type="entry name" value="AAA+_ATPase"/>
</dbReference>
<name>A0A9E4ZKT7_9EURY</name>
<keyword evidence="6" id="KW-1185">Reference proteome</keyword>
<feature type="domain" description="ABC transporter" evidence="4">
    <location>
        <begin position="8"/>
        <end position="246"/>
    </location>
</feature>
<dbReference type="PROSITE" id="PS50893">
    <property type="entry name" value="ABC_TRANSPORTER_2"/>
    <property type="match status" value="1"/>
</dbReference>
<dbReference type="SUPFAM" id="SSF52540">
    <property type="entry name" value="P-loop containing nucleoside triphosphate hydrolases"/>
    <property type="match status" value="1"/>
</dbReference>
<dbReference type="PROSITE" id="PS00211">
    <property type="entry name" value="ABC_TRANSPORTER_1"/>
    <property type="match status" value="1"/>
</dbReference>
<keyword evidence="3 5" id="KW-0067">ATP-binding</keyword>
<evidence type="ECO:0000259" key="4">
    <source>
        <dbReference type="PROSITE" id="PS50893"/>
    </source>
</evidence>
<comment type="caution">
    <text evidence="5">The sequence shown here is derived from an EMBL/GenBank/DDBJ whole genome shotgun (WGS) entry which is preliminary data.</text>
</comment>
<evidence type="ECO:0000313" key="6">
    <source>
        <dbReference type="Proteomes" id="UP001065682"/>
    </source>
</evidence>
<dbReference type="GO" id="GO:0016887">
    <property type="term" value="F:ATP hydrolysis activity"/>
    <property type="evidence" value="ECO:0007669"/>
    <property type="project" value="InterPro"/>
</dbReference>
<dbReference type="InterPro" id="IPR050153">
    <property type="entry name" value="Metal_Ion_Import_ABC"/>
</dbReference>
<evidence type="ECO:0000256" key="1">
    <source>
        <dbReference type="ARBA" id="ARBA00022448"/>
    </source>
</evidence>
<protein>
    <submittedName>
        <fullName evidence="5">Metal ABC transporter ATP-binding protein</fullName>
    </submittedName>
</protein>
<evidence type="ECO:0000256" key="2">
    <source>
        <dbReference type="ARBA" id="ARBA00022741"/>
    </source>
</evidence>
<dbReference type="EMBL" id="VHLL01000003">
    <property type="protein sequence ID" value="MCT8337207.1"/>
    <property type="molecule type" value="Genomic_DNA"/>
</dbReference>
<dbReference type="InterPro" id="IPR017871">
    <property type="entry name" value="ABC_transporter-like_CS"/>
</dbReference>
<evidence type="ECO:0000313" key="5">
    <source>
        <dbReference type="EMBL" id="MCT8337207.1"/>
    </source>
</evidence>
<evidence type="ECO:0000256" key="3">
    <source>
        <dbReference type="ARBA" id="ARBA00022840"/>
    </source>
</evidence>
<keyword evidence="1" id="KW-0813">Transport</keyword>
<proteinExistence type="predicted"/>
<dbReference type="InterPro" id="IPR003439">
    <property type="entry name" value="ABC_transporter-like_ATP-bd"/>
</dbReference>
<dbReference type="RefSeq" id="WP_261597297.1">
    <property type="nucleotide sequence ID" value="NZ_VHLL01000003.1"/>
</dbReference>
<dbReference type="Proteomes" id="UP001065682">
    <property type="component" value="Unassembled WGS sequence"/>
</dbReference>
<gene>
    <name evidence="5" type="ORF">FKB36_06795</name>
</gene>
<organism evidence="5 6">
    <name type="scientific">Methanoculleus formosensis</name>
    <dbReference type="NCBI Taxonomy" id="2590886"/>
    <lineage>
        <taxon>Archaea</taxon>
        <taxon>Methanobacteriati</taxon>
        <taxon>Methanobacteriota</taxon>
        <taxon>Stenosarchaea group</taxon>
        <taxon>Methanomicrobia</taxon>
        <taxon>Methanomicrobiales</taxon>
        <taxon>Methanomicrobiaceae</taxon>
        <taxon>Methanoculleus</taxon>
    </lineage>
</organism>
<sequence>MTPPDPIIRLESVYTAYEGADRPTLTDVSLAIEKGEFVVIGGPNGAGKTTLLETINGMLPITHGMATVCGQDVRKNGVQVRCRVGYLLQSFAFDPLTPFTVEEVVLMGRFGTIGLFRKPKKEDYEAVQGALSLLGIEDLAARPIGKLSGGQQQKVLMAQNLARNPEVLLLDEPFSNLDMFAREEINRLLAGLVGDGVTVLIVSHAFDDLPERAVRVVVMQEGTIVVNRECSPGEVEQVVRNAGREALHA</sequence>
<dbReference type="PANTHER" id="PTHR42734">
    <property type="entry name" value="METAL TRANSPORT SYSTEM ATP-BINDING PROTEIN TM_0124-RELATED"/>
    <property type="match status" value="1"/>
</dbReference>
<dbReference type="Gene3D" id="3.40.50.300">
    <property type="entry name" value="P-loop containing nucleotide triphosphate hydrolases"/>
    <property type="match status" value="1"/>
</dbReference>
<reference evidence="5" key="1">
    <citation type="submission" date="2019-06" db="EMBL/GenBank/DDBJ databases">
        <title>Methanoculleus strain from Tamsui River, Taipei, Taiwan.</title>
        <authorList>
            <person name="You Y.-T."/>
            <person name="Chen S.-C."/>
            <person name="Lai S.-J."/>
            <person name="Lee Y.-C."/>
            <person name="Lai M.-C."/>
        </authorList>
    </citation>
    <scope>NUCLEOTIDE SEQUENCE</scope>
    <source>
        <strain evidence="5">Afa-1</strain>
    </source>
</reference>
<dbReference type="SMART" id="SM00382">
    <property type="entry name" value="AAA"/>
    <property type="match status" value="1"/>
</dbReference>
<dbReference type="Pfam" id="PF00005">
    <property type="entry name" value="ABC_tran"/>
    <property type="match status" value="1"/>
</dbReference>
<dbReference type="GO" id="GO:0005524">
    <property type="term" value="F:ATP binding"/>
    <property type="evidence" value="ECO:0007669"/>
    <property type="project" value="UniProtKB-KW"/>
</dbReference>
<accession>A0A9E4ZKT7</accession>